<feature type="region of interest" description="Disordered" evidence="1">
    <location>
        <begin position="45"/>
        <end position="74"/>
    </location>
</feature>
<dbReference type="Proteomes" id="UP000608662">
    <property type="component" value="Unassembled WGS sequence"/>
</dbReference>
<dbReference type="EMBL" id="WOYG01000001">
    <property type="protein sequence ID" value="NLV08723.1"/>
    <property type="molecule type" value="Genomic_DNA"/>
</dbReference>
<reference evidence="2" key="1">
    <citation type="submission" date="2019-12" db="EMBL/GenBank/DDBJ databases">
        <title>Whole-genome sequence of Halomicrobium mukohataei pws1.</title>
        <authorList>
            <person name="Verma D.K."/>
            <person name="Gopal K."/>
            <person name="Prasad E.S."/>
        </authorList>
    </citation>
    <scope>NUCLEOTIDE SEQUENCE</scope>
    <source>
        <strain evidence="2">Pws1</strain>
    </source>
</reference>
<dbReference type="RefSeq" id="WP_170092703.1">
    <property type="nucleotide sequence ID" value="NZ_WOYG01000001.1"/>
</dbReference>
<accession>A0A847TZH4</accession>
<evidence type="ECO:0000313" key="3">
    <source>
        <dbReference type="Proteomes" id="UP000608662"/>
    </source>
</evidence>
<gene>
    <name evidence="2" type="ORF">GOC74_02065</name>
</gene>
<evidence type="ECO:0000313" key="2">
    <source>
        <dbReference type="EMBL" id="NLV08723.1"/>
    </source>
</evidence>
<dbReference type="AlphaFoldDB" id="A0A847TZH4"/>
<organism evidence="2 3">
    <name type="scientific">Halomicrobium mukohataei</name>
    <dbReference type="NCBI Taxonomy" id="57705"/>
    <lineage>
        <taxon>Archaea</taxon>
        <taxon>Methanobacteriati</taxon>
        <taxon>Methanobacteriota</taxon>
        <taxon>Stenosarchaea group</taxon>
        <taxon>Halobacteria</taxon>
        <taxon>Halobacteriales</taxon>
        <taxon>Haloarculaceae</taxon>
        <taxon>Halomicrobium</taxon>
    </lineage>
</organism>
<proteinExistence type="predicted"/>
<sequence length="74" mass="7914">MQAALAALPETQTVAFGLLMFLGGMAVPTRYGMERVEGFGRAVASKLPYQPPPGQDEQQAMADAVDGDEKRSRS</sequence>
<dbReference type="OrthoDB" id="222402at2157"/>
<comment type="caution">
    <text evidence="2">The sequence shown here is derived from an EMBL/GenBank/DDBJ whole genome shotgun (WGS) entry which is preliminary data.</text>
</comment>
<evidence type="ECO:0000256" key="1">
    <source>
        <dbReference type="SAM" id="MobiDB-lite"/>
    </source>
</evidence>
<name>A0A847TZH4_9EURY</name>
<protein>
    <submittedName>
        <fullName evidence="2">Uncharacterized protein</fullName>
    </submittedName>
</protein>